<name>A0ABW5NXH0_9FLAO</name>
<accession>A0ABW5NXH0</accession>
<feature type="non-terminal residue" evidence="1">
    <location>
        <position position="1"/>
    </location>
</feature>
<dbReference type="Proteomes" id="UP001597480">
    <property type="component" value="Unassembled WGS sequence"/>
</dbReference>
<feature type="non-terminal residue" evidence="1">
    <location>
        <position position="172"/>
    </location>
</feature>
<dbReference type="EMBL" id="JBHUMD010000025">
    <property type="protein sequence ID" value="MFD2602557.1"/>
    <property type="molecule type" value="Genomic_DNA"/>
</dbReference>
<organism evidence="1 2">
    <name type="scientific">Flavobacterium suzhouense</name>
    <dbReference type="NCBI Taxonomy" id="1529638"/>
    <lineage>
        <taxon>Bacteria</taxon>
        <taxon>Pseudomonadati</taxon>
        <taxon>Bacteroidota</taxon>
        <taxon>Flavobacteriia</taxon>
        <taxon>Flavobacteriales</taxon>
        <taxon>Flavobacteriaceae</taxon>
        <taxon>Flavobacterium</taxon>
    </lineage>
</organism>
<keyword evidence="2" id="KW-1185">Reference proteome</keyword>
<dbReference type="RefSeq" id="WP_379820982.1">
    <property type="nucleotide sequence ID" value="NZ_JBHUMD010000025.1"/>
</dbReference>
<evidence type="ECO:0000313" key="1">
    <source>
        <dbReference type="EMBL" id="MFD2602557.1"/>
    </source>
</evidence>
<comment type="caution">
    <text evidence="1">The sequence shown here is derived from an EMBL/GenBank/DDBJ whole genome shotgun (WGS) entry which is preliminary data.</text>
</comment>
<evidence type="ECO:0000313" key="2">
    <source>
        <dbReference type="Proteomes" id="UP001597480"/>
    </source>
</evidence>
<gene>
    <name evidence="1" type="ORF">ACFSR3_10860</name>
</gene>
<sequence length="172" mass="18002">SIASFNVVVNPLPVLSTDPMDFEATECEETPGNAWFHLDEIATAITAGASGYTVVFYETGPEAQSGSGTPLVTPYPSPDNNTIHARITNAATGCWTTASVLLHVIPAPIATPPAPIAECDVNNDGFATFDLTATIQAIENALADITVTVHETPQDAEFGVNAVPNTNAYNNL</sequence>
<proteinExistence type="predicted"/>
<protein>
    <submittedName>
        <fullName evidence="1">Uncharacterized protein</fullName>
    </submittedName>
</protein>
<reference evidence="2" key="1">
    <citation type="journal article" date="2019" name="Int. J. Syst. Evol. Microbiol.">
        <title>The Global Catalogue of Microorganisms (GCM) 10K type strain sequencing project: providing services to taxonomists for standard genome sequencing and annotation.</title>
        <authorList>
            <consortium name="The Broad Institute Genomics Platform"/>
            <consortium name="The Broad Institute Genome Sequencing Center for Infectious Disease"/>
            <person name="Wu L."/>
            <person name="Ma J."/>
        </authorList>
    </citation>
    <scope>NUCLEOTIDE SEQUENCE [LARGE SCALE GENOMIC DNA]</scope>
    <source>
        <strain evidence="2">KCTC 42107</strain>
    </source>
</reference>